<feature type="transmembrane region" description="Helical" evidence="1">
    <location>
        <begin position="63"/>
        <end position="85"/>
    </location>
</feature>
<keyword evidence="1" id="KW-0812">Transmembrane</keyword>
<name>A0ABV2AUV3_9EUKA</name>
<protein>
    <submittedName>
        <fullName evidence="2">Uncharacterized protein</fullName>
    </submittedName>
</protein>
<gene>
    <name evidence="2" type="ORF">MHBO_005012</name>
</gene>
<keyword evidence="3" id="KW-1185">Reference proteome</keyword>
<organism evidence="2 3">
    <name type="scientific">Bonamia ostreae</name>
    <dbReference type="NCBI Taxonomy" id="126728"/>
    <lineage>
        <taxon>Eukaryota</taxon>
        <taxon>Sar</taxon>
        <taxon>Rhizaria</taxon>
        <taxon>Endomyxa</taxon>
        <taxon>Ascetosporea</taxon>
        <taxon>Haplosporida</taxon>
        <taxon>Bonamia</taxon>
    </lineage>
</organism>
<dbReference type="EMBL" id="JBDODL010006208">
    <property type="protein sequence ID" value="MES1923440.1"/>
    <property type="molecule type" value="Genomic_DNA"/>
</dbReference>
<dbReference type="Proteomes" id="UP001439008">
    <property type="component" value="Unassembled WGS sequence"/>
</dbReference>
<evidence type="ECO:0000313" key="3">
    <source>
        <dbReference type="Proteomes" id="UP001439008"/>
    </source>
</evidence>
<comment type="caution">
    <text evidence="2">The sequence shown here is derived from an EMBL/GenBank/DDBJ whole genome shotgun (WGS) entry which is preliminary data.</text>
</comment>
<evidence type="ECO:0000256" key="1">
    <source>
        <dbReference type="SAM" id="Phobius"/>
    </source>
</evidence>
<reference evidence="2 3" key="1">
    <citation type="journal article" date="2024" name="BMC Biol.">
        <title>Comparative genomics of Ascetosporea gives new insight into the evolutionary basis for animal parasitism in Rhizaria.</title>
        <authorList>
            <person name="Hiltunen Thoren M."/>
            <person name="Onut-Brannstrom I."/>
            <person name="Alfjorden A."/>
            <person name="Peckova H."/>
            <person name="Swords F."/>
            <person name="Hooper C."/>
            <person name="Holzer A.S."/>
            <person name="Bass D."/>
            <person name="Burki F."/>
        </authorList>
    </citation>
    <scope>NUCLEOTIDE SEQUENCE [LARGE SCALE GENOMIC DNA]</scope>
    <source>
        <strain evidence="2">20-A016</strain>
    </source>
</reference>
<keyword evidence="1" id="KW-1133">Transmembrane helix</keyword>
<accession>A0ABV2AUV3</accession>
<evidence type="ECO:0000313" key="2">
    <source>
        <dbReference type="EMBL" id="MES1923440.1"/>
    </source>
</evidence>
<proteinExistence type="predicted"/>
<keyword evidence="1" id="KW-0472">Membrane</keyword>
<sequence>MACLTLARYQKTNLRVISGFIFSDARSLRTEQTSNDIKSASESLPVFARDSSSVTATSSPLEIIVTGLSVILCLGLIAYVGMAIFEKTVHIRNALHMGNTERNVHYENAYGATDPINFY</sequence>